<evidence type="ECO:0000256" key="3">
    <source>
        <dbReference type="ARBA" id="ARBA00012438"/>
    </source>
</evidence>
<dbReference type="SMART" id="SM00387">
    <property type="entry name" value="HATPase_c"/>
    <property type="match status" value="1"/>
</dbReference>
<dbReference type="SUPFAM" id="SSF55781">
    <property type="entry name" value="GAF domain-like"/>
    <property type="match status" value="1"/>
</dbReference>
<dbReference type="SUPFAM" id="SSF47384">
    <property type="entry name" value="Homodimeric domain of signal transducing histidine kinase"/>
    <property type="match status" value="1"/>
</dbReference>
<dbReference type="Gene3D" id="1.10.287.130">
    <property type="match status" value="1"/>
</dbReference>
<sequence>MTQWPLPSDEAGRIQEIETLGAMEPTAEPRFSAIAELAALICQAPMALVSIVGAERQYFKGRVGITETGMDRWLGFCSHVIMDRRLLEVPDTLADPRFRDDPVVTGEPYVRFYAGAPVISDRGYVLGTVCVMDHMPRRLSTAQRRALASLSTCAADLLQLHHYARQSEQVITRLAEVEELKHGFLRTVNHELRTPLTSIGSYLQIIQEGGLDATTERKFLDVIERNSDRIRGLVDELLLLSSLSARTASYVPARLDLTTLARQVCSVTTARAWDSNLTLTFRSQAHVAVWGDAGRLHHALAQLLDNAIKFTPPGGAITVTVLGEPTPSLEVRDTGIGISAGDLPYVLDDFYRAPEAEEQAVGGTGVGLPIVNKIALMHGGSVHVDSTPGEGTCVRLVLPIPSTDSATAR</sequence>
<organism evidence="9 10">
    <name type="scientific">Planomonospora venezuelensis</name>
    <dbReference type="NCBI Taxonomy" id="1999"/>
    <lineage>
        <taxon>Bacteria</taxon>
        <taxon>Bacillati</taxon>
        <taxon>Actinomycetota</taxon>
        <taxon>Actinomycetes</taxon>
        <taxon>Streptosporangiales</taxon>
        <taxon>Streptosporangiaceae</taxon>
        <taxon>Planomonospora</taxon>
    </lineage>
</organism>
<dbReference type="InterPro" id="IPR003594">
    <property type="entry name" value="HATPase_dom"/>
</dbReference>
<gene>
    <name evidence="9" type="ORF">FHS22_006477</name>
</gene>
<keyword evidence="4" id="KW-0597">Phosphoprotein</keyword>
<feature type="domain" description="Histidine kinase" evidence="8">
    <location>
        <begin position="187"/>
        <end position="402"/>
    </location>
</feature>
<dbReference type="PRINTS" id="PR00344">
    <property type="entry name" value="BCTRLSENSOR"/>
</dbReference>
<evidence type="ECO:0000313" key="10">
    <source>
        <dbReference type="Proteomes" id="UP000562352"/>
    </source>
</evidence>
<dbReference type="InterPro" id="IPR036890">
    <property type="entry name" value="HATPase_C_sf"/>
</dbReference>
<dbReference type="Pfam" id="PF00512">
    <property type="entry name" value="HisKA"/>
    <property type="match status" value="1"/>
</dbReference>
<reference evidence="9 10" key="1">
    <citation type="submission" date="2020-08" db="EMBL/GenBank/DDBJ databases">
        <title>Genomic Encyclopedia of Type Strains, Phase III (KMG-III): the genomes of soil and plant-associated and newly described type strains.</title>
        <authorList>
            <person name="Whitman W."/>
        </authorList>
    </citation>
    <scope>NUCLEOTIDE SEQUENCE [LARGE SCALE GENOMIC DNA]</scope>
    <source>
        <strain evidence="9 10">CECT 3303</strain>
    </source>
</reference>
<dbReference type="Gene3D" id="3.30.565.10">
    <property type="entry name" value="Histidine kinase-like ATPase, C-terminal domain"/>
    <property type="match status" value="1"/>
</dbReference>
<evidence type="ECO:0000256" key="1">
    <source>
        <dbReference type="ARBA" id="ARBA00000085"/>
    </source>
</evidence>
<evidence type="ECO:0000256" key="7">
    <source>
        <dbReference type="ARBA" id="ARBA00023012"/>
    </source>
</evidence>
<name>A0A841DGF3_PLAVE</name>
<dbReference type="GO" id="GO:0005886">
    <property type="term" value="C:plasma membrane"/>
    <property type="evidence" value="ECO:0007669"/>
    <property type="project" value="UniProtKB-SubCell"/>
</dbReference>
<dbReference type="InterPro" id="IPR003018">
    <property type="entry name" value="GAF"/>
</dbReference>
<dbReference type="Proteomes" id="UP000562352">
    <property type="component" value="Unassembled WGS sequence"/>
</dbReference>
<evidence type="ECO:0000256" key="2">
    <source>
        <dbReference type="ARBA" id="ARBA00004236"/>
    </source>
</evidence>
<dbReference type="InterPro" id="IPR003661">
    <property type="entry name" value="HisK_dim/P_dom"/>
</dbReference>
<dbReference type="SUPFAM" id="SSF55874">
    <property type="entry name" value="ATPase domain of HSP90 chaperone/DNA topoisomerase II/histidine kinase"/>
    <property type="match status" value="1"/>
</dbReference>
<dbReference type="PANTHER" id="PTHR43711:SF1">
    <property type="entry name" value="HISTIDINE KINASE 1"/>
    <property type="match status" value="1"/>
</dbReference>
<keyword evidence="10" id="KW-1185">Reference proteome</keyword>
<dbReference type="InterPro" id="IPR005467">
    <property type="entry name" value="His_kinase_dom"/>
</dbReference>
<dbReference type="SMART" id="SM00065">
    <property type="entry name" value="GAF"/>
    <property type="match status" value="1"/>
</dbReference>
<evidence type="ECO:0000256" key="6">
    <source>
        <dbReference type="ARBA" id="ARBA00022777"/>
    </source>
</evidence>
<dbReference type="PANTHER" id="PTHR43711">
    <property type="entry name" value="TWO-COMPONENT HISTIDINE KINASE"/>
    <property type="match status" value="1"/>
</dbReference>
<dbReference type="PROSITE" id="PS50109">
    <property type="entry name" value="HIS_KIN"/>
    <property type="match status" value="1"/>
</dbReference>
<keyword evidence="6 9" id="KW-0418">Kinase</keyword>
<dbReference type="InterPro" id="IPR029016">
    <property type="entry name" value="GAF-like_dom_sf"/>
</dbReference>
<dbReference type="EC" id="2.7.13.3" evidence="3"/>
<accession>A0A841DGF3</accession>
<comment type="subcellular location">
    <subcellularLocation>
        <location evidence="2">Cell membrane</location>
    </subcellularLocation>
</comment>
<dbReference type="InterPro" id="IPR050736">
    <property type="entry name" value="Sensor_HK_Regulatory"/>
</dbReference>
<comment type="caution">
    <text evidence="9">The sequence shown here is derived from an EMBL/GenBank/DDBJ whole genome shotgun (WGS) entry which is preliminary data.</text>
</comment>
<proteinExistence type="predicted"/>
<dbReference type="Pfam" id="PF02518">
    <property type="entry name" value="HATPase_c"/>
    <property type="match status" value="1"/>
</dbReference>
<dbReference type="AlphaFoldDB" id="A0A841DGF3"/>
<dbReference type="Gene3D" id="3.30.450.40">
    <property type="match status" value="1"/>
</dbReference>
<dbReference type="EMBL" id="JACHJJ010000030">
    <property type="protein sequence ID" value="MBB5967175.1"/>
    <property type="molecule type" value="Genomic_DNA"/>
</dbReference>
<evidence type="ECO:0000256" key="5">
    <source>
        <dbReference type="ARBA" id="ARBA00022679"/>
    </source>
</evidence>
<keyword evidence="7" id="KW-0902">Two-component regulatory system</keyword>
<dbReference type="SMART" id="SM00388">
    <property type="entry name" value="HisKA"/>
    <property type="match status" value="1"/>
</dbReference>
<evidence type="ECO:0000259" key="8">
    <source>
        <dbReference type="PROSITE" id="PS50109"/>
    </source>
</evidence>
<evidence type="ECO:0000313" key="9">
    <source>
        <dbReference type="EMBL" id="MBB5967175.1"/>
    </source>
</evidence>
<comment type="catalytic activity">
    <reaction evidence="1">
        <text>ATP + protein L-histidine = ADP + protein N-phospho-L-histidine.</text>
        <dbReference type="EC" id="2.7.13.3"/>
    </reaction>
</comment>
<dbReference type="GO" id="GO:0000155">
    <property type="term" value="F:phosphorelay sensor kinase activity"/>
    <property type="evidence" value="ECO:0007669"/>
    <property type="project" value="InterPro"/>
</dbReference>
<evidence type="ECO:0000256" key="4">
    <source>
        <dbReference type="ARBA" id="ARBA00022553"/>
    </source>
</evidence>
<dbReference type="RefSeq" id="WP_221474378.1">
    <property type="nucleotide sequence ID" value="NZ_JACHJJ010000030.1"/>
</dbReference>
<dbReference type="InterPro" id="IPR004358">
    <property type="entry name" value="Sig_transdc_His_kin-like_C"/>
</dbReference>
<dbReference type="CDD" id="cd00082">
    <property type="entry name" value="HisKA"/>
    <property type="match status" value="1"/>
</dbReference>
<protein>
    <recommendedName>
        <fullName evidence="3">histidine kinase</fullName>
        <ecNumber evidence="3">2.7.13.3</ecNumber>
    </recommendedName>
</protein>
<keyword evidence="5" id="KW-0808">Transferase</keyword>
<dbReference type="InterPro" id="IPR036097">
    <property type="entry name" value="HisK_dim/P_sf"/>
</dbReference>